<name>A0ABW5WPB2_9FLAO</name>
<feature type="transmembrane region" description="Helical" evidence="7">
    <location>
        <begin position="157"/>
        <end position="175"/>
    </location>
</feature>
<dbReference type="PANTHER" id="PTHR12639">
    <property type="entry name" value="VITAMIN K-DEPENDENT GAMMA-CARBOXYLASE"/>
    <property type="match status" value="1"/>
</dbReference>
<dbReference type="InterPro" id="IPR011020">
    <property type="entry name" value="HTTM-like"/>
</dbReference>
<comment type="subcellular location">
    <subcellularLocation>
        <location evidence="1">Endomembrane system</location>
        <topology evidence="1">Multi-pass membrane protein</topology>
    </subcellularLocation>
</comment>
<evidence type="ECO:0000256" key="1">
    <source>
        <dbReference type="ARBA" id="ARBA00004127"/>
    </source>
</evidence>
<comment type="caution">
    <text evidence="9">The sequence shown here is derived from an EMBL/GenBank/DDBJ whole genome shotgun (WGS) entry which is preliminary data.</text>
</comment>
<feature type="transmembrane region" description="Helical" evidence="7">
    <location>
        <begin position="205"/>
        <end position="228"/>
    </location>
</feature>
<keyword evidence="6" id="KW-0456">Lyase</keyword>
<dbReference type="RefSeq" id="WP_183487954.1">
    <property type="nucleotide sequence ID" value="NZ_JBHUOV010000002.1"/>
</dbReference>
<evidence type="ECO:0000256" key="5">
    <source>
        <dbReference type="ARBA" id="ARBA00023157"/>
    </source>
</evidence>
<feature type="transmembrane region" description="Helical" evidence="7">
    <location>
        <begin position="249"/>
        <end position="267"/>
    </location>
</feature>
<evidence type="ECO:0000313" key="9">
    <source>
        <dbReference type="EMBL" id="MFD2823760.1"/>
    </source>
</evidence>
<evidence type="ECO:0000256" key="4">
    <source>
        <dbReference type="ARBA" id="ARBA00023136"/>
    </source>
</evidence>
<gene>
    <name evidence="9" type="ORF">ACFS5M_08770</name>
</gene>
<evidence type="ECO:0000256" key="3">
    <source>
        <dbReference type="ARBA" id="ARBA00022989"/>
    </source>
</evidence>
<dbReference type="SMART" id="SM00752">
    <property type="entry name" value="HTTM"/>
    <property type="match status" value="1"/>
</dbReference>
<evidence type="ECO:0000313" key="10">
    <source>
        <dbReference type="Proteomes" id="UP001597533"/>
    </source>
</evidence>
<feature type="transmembrane region" description="Helical" evidence="7">
    <location>
        <begin position="117"/>
        <end position="136"/>
    </location>
</feature>
<protein>
    <submittedName>
        <fullName evidence="9">HTTM domain-containing protein</fullName>
    </submittedName>
</protein>
<evidence type="ECO:0000256" key="2">
    <source>
        <dbReference type="ARBA" id="ARBA00022692"/>
    </source>
</evidence>
<feature type="transmembrane region" description="Helical" evidence="7">
    <location>
        <begin position="304"/>
        <end position="321"/>
    </location>
</feature>
<evidence type="ECO:0000256" key="7">
    <source>
        <dbReference type="SAM" id="Phobius"/>
    </source>
</evidence>
<sequence>MQKLKHKLRHLFDEVDIASIIVFRIFFGAIMLWEVWRYFDKNWIYTYWIKPKYHFPHWPFLSLEPLEGDGMYYLFYLMGLLSVFIIIGLFYRISIVLFFLSFTYMFLLEQTRYLNHFYLVALLSFVMMFIPASRSFSIDALLFRKMRKSYVSNWHLWLLRFMIAVPFFFGGVAKINSDWLVGEPLGTWLSRITDFPIIGKYFTEYWMVLIMAYSGLIIDLFIVPFLIIKRTRIWAFLIGTTFHLMNARLFNIGIFPWFMIAASTLFFDPDWPRQWINKLFRKEIWIQNKVLKLNDNPLNKKQKLITFGLGLWVFIMVFMPLRHFLIPGNASWTEEGHKYAWHMKLRTKRAMGLFYVKNKDGELMDIINVEQLMPYFQSRKVINRPPMIWQFAQKIKEEYKQKGQDVSVYADIESSLNARPPQQLTNPDIDIAAEPYPVWKADWILPLTTPLTKSSAKKEKIEKID</sequence>
<dbReference type="InterPro" id="IPR053935">
    <property type="entry name" value="VKGC_lumenal_dom"/>
</dbReference>
<dbReference type="InterPro" id="IPR007782">
    <property type="entry name" value="VKG_COase"/>
</dbReference>
<keyword evidence="2 7" id="KW-0812">Transmembrane</keyword>
<dbReference type="EMBL" id="JBHUOV010000002">
    <property type="protein sequence ID" value="MFD2823760.1"/>
    <property type="molecule type" value="Genomic_DNA"/>
</dbReference>
<dbReference type="InterPro" id="IPR053934">
    <property type="entry name" value="HTTM_dom"/>
</dbReference>
<feature type="domain" description="HTTM-like" evidence="8">
    <location>
        <begin position="12"/>
        <end position="271"/>
    </location>
</feature>
<evidence type="ECO:0000256" key="6">
    <source>
        <dbReference type="ARBA" id="ARBA00023239"/>
    </source>
</evidence>
<keyword evidence="4 7" id="KW-0472">Membrane</keyword>
<proteinExistence type="predicted"/>
<feature type="transmembrane region" description="Helical" evidence="7">
    <location>
        <begin position="70"/>
        <end position="90"/>
    </location>
</feature>
<keyword evidence="5" id="KW-1015">Disulfide bond</keyword>
<dbReference type="Proteomes" id="UP001597533">
    <property type="component" value="Unassembled WGS sequence"/>
</dbReference>
<keyword evidence="10" id="KW-1185">Reference proteome</keyword>
<dbReference type="PANTHER" id="PTHR12639:SF7">
    <property type="entry name" value="HTTM DOMAIN-CONTAINING PROTEIN"/>
    <property type="match status" value="1"/>
</dbReference>
<accession>A0ABW5WPB2</accession>
<feature type="transmembrane region" description="Helical" evidence="7">
    <location>
        <begin position="21"/>
        <end position="39"/>
    </location>
</feature>
<dbReference type="Pfam" id="PF22777">
    <property type="entry name" value="VKGC_lumenal_dom"/>
    <property type="match status" value="1"/>
</dbReference>
<keyword evidence="3 7" id="KW-1133">Transmembrane helix</keyword>
<reference evidence="10" key="1">
    <citation type="journal article" date="2019" name="Int. J. Syst. Evol. Microbiol.">
        <title>The Global Catalogue of Microorganisms (GCM) 10K type strain sequencing project: providing services to taxonomists for standard genome sequencing and annotation.</title>
        <authorList>
            <consortium name="The Broad Institute Genomics Platform"/>
            <consortium name="The Broad Institute Genome Sequencing Center for Infectious Disease"/>
            <person name="Wu L."/>
            <person name="Ma J."/>
        </authorList>
    </citation>
    <scope>NUCLEOTIDE SEQUENCE [LARGE SCALE GENOMIC DNA]</scope>
    <source>
        <strain evidence="10">KCTC 32141</strain>
    </source>
</reference>
<evidence type="ECO:0000259" key="8">
    <source>
        <dbReference type="SMART" id="SM00752"/>
    </source>
</evidence>
<dbReference type="Pfam" id="PF05090">
    <property type="entry name" value="HTTM"/>
    <property type="match status" value="1"/>
</dbReference>
<organism evidence="9 10">
    <name type="scientific">Lacinutrix iliipiscaria</name>
    <dbReference type="NCBI Taxonomy" id="1230532"/>
    <lineage>
        <taxon>Bacteria</taxon>
        <taxon>Pseudomonadati</taxon>
        <taxon>Bacteroidota</taxon>
        <taxon>Flavobacteriia</taxon>
        <taxon>Flavobacteriales</taxon>
        <taxon>Flavobacteriaceae</taxon>
        <taxon>Lacinutrix</taxon>
    </lineage>
</organism>